<dbReference type="EMBL" id="GBXI01002252">
    <property type="protein sequence ID" value="JAD12040.1"/>
    <property type="molecule type" value="Transcribed_RNA"/>
</dbReference>
<evidence type="ECO:0000313" key="2">
    <source>
        <dbReference type="EMBL" id="JAD12040.1"/>
    </source>
</evidence>
<dbReference type="AlphaFoldDB" id="A0A0A1XME7"/>
<sequence length="194" mass="22350">SNRTVNNTSKRVFENIFFFVQITAKTKQQHNMYTAEYENSVNMTAEKQQKKVSYSIKRLLKQLFKTQQQKQQQKQQQQELLDNFANTKKVNSLESLESLENSRNADLESVAECISLESCENDANERLAASCDLEDYEFADITTVPVHFLRTAHGTFFWTANTDLPADNDLIEPLYCSTGNQIATTQMQDRWAQA</sequence>
<organism evidence="2">
    <name type="scientific">Zeugodacus cucurbitae</name>
    <name type="common">Melon fruit fly</name>
    <name type="synonym">Bactrocera cucurbitae</name>
    <dbReference type="NCBI Taxonomy" id="28588"/>
    <lineage>
        <taxon>Eukaryota</taxon>
        <taxon>Metazoa</taxon>
        <taxon>Ecdysozoa</taxon>
        <taxon>Arthropoda</taxon>
        <taxon>Hexapoda</taxon>
        <taxon>Insecta</taxon>
        <taxon>Pterygota</taxon>
        <taxon>Neoptera</taxon>
        <taxon>Endopterygota</taxon>
        <taxon>Diptera</taxon>
        <taxon>Brachycera</taxon>
        <taxon>Muscomorpha</taxon>
        <taxon>Tephritoidea</taxon>
        <taxon>Tephritidae</taxon>
        <taxon>Zeugodacus</taxon>
        <taxon>Zeugodacus</taxon>
    </lineage>
</organism>
<reference evidence="2" key="1">
    <citation type="submission" date="2014-11" db="EMBL/GenBank/DDBJ databases">
        <authorList>
            <person name="Geib S."/>
        </authorList>
    </citation>
    <scope>NUCLEOTIDE SEQUENCE</scope>
</reference>
<protein>
    <submittedName>
        <fullName evidence="2">Enhancer of split m4 protein</fullName>
    </submittedName>
</protein>
<dbReference type="Pfam" id="PF15952">
    <property type="entry name" value="ESM4"/>
    <property type="match status" value="1"/>
</dbReference>
<dbReference type="GO" id="GO:0007423">
    <property type="term" value="P:sensory organ development"/>
    <property type="evidence" value="ECO:0007669"/>
    <property type="project" value="InterPro"/>
</dbReference>
<dbReference type="PANTHER" id="PTHR12254">
    <property type="entry name" value="ENHANCER OF SPLIT MALPHA PROTEIN"/>
    <property type="match status" value="1"/>
</dbReference>
<evidence type="ECO:0000256" key="1">
    <source>
        <dbReference type="SAM" id="Coils"/>
    </source>
</evidence>
<name>A0A0A1XME7_ZEUCU</name>
<proteinExistence type="predicted"/>
<gene>
    <name evidence="2" type="primary">m4</name>
    <name evidence="2" type="ORF">g.46789</name>
</gene>
<feature type="non-terminal residue" evidence="2">
    <location>
        <position position="1"/>
    </location>
</feature>
<reference evidence="2" key="2">
    <citation type="journal article" date="2015" name="Gigascience">
        <title>Reconstructing a comprehensive transcriptome assembly of a white-pupal translocated strain of the pest fruit fly Bactrocera cucurbitae.</title>
        <authorList>
            <person name="Sim S.B."/>
            <person name="Calla B."/>
            <person name="Hall B."/>
            <person name="DeRego T."/>
            <person name="Geib S.M."/>
        </authorList>
    </citation>
    <scope>NUCLEOTIDE SEQUENCE</scope>
</reference>
<dbReference type="InterPro" id="IPR029686">
    <property type="entry name" value="Malpha/m4/m2"/>
</dbReference>
<keyword evidence="1" id="KW-0175">Coiled coil</keyword>
<accession>A0A0A1XME7</accession>
<dbReference type="PANTHER" id="PTHR12254:SF0">
    <property type="entry name" value="BARBU-RELATED"/>
    <property type="match status" value="1"/>
</dbReference>
<dbReference type="GO" id="GO:0007219">
    <property type="term" value="P:Notch signaling pathway"/>
    <property type="evidence" value="ECO:0007669"/>
    <property type="project" value="InterPro"/>
</dbReference>
<feature type="coiled-coil region" evidence="1">
    <location>
        <begin position="56"/>
        <end position="83"/>
    </location>
</feature>